<evidence type="ECO:0000256" key="1">
    <source>
        <dbReference type="ARBA" id="ARBA00004651"/>
    </source>
</evidence>
<reference evidence="10" key="1">
    <citation type="submission" date="2016-06" db="EMBL/GenBank/DDBJ databases">
        <authorList>
            <person name="Nascimento L."/>
            <person name="Pereira R.V."/>
            <person name="Martins L.F."/>
            <person name="Quaggio R.B."/>
            <person name="Silva A.M."/>
            <person name="Setubal J.C."/>
        </authorList>
    </citation>
    <scope>NUCLEOTIDE SEQUENCE [LARGE SCALE GENOMIC DNA]</scope>
</reference>
<dbReference type="InterPro" id="IPR051393">
    <property type="entry name" value="ABC_transporter_permease"/>
</dbReference>
<keyword evidence="4 7" id="KW-0812">Transmembrane</keyword>
<dbReference type="GO" id="GO:0005886">
    <property type="term" value="C:plasma membrane"/>
    <property type="evidence" value="ECO:0007669"/>
    <property type="project" value="UniProtKB-SubCell"/>
</dbReference>
<name>A0A1Y3PR67_9BACI</name>
<comment type="subcellular location">
    <subcellularLocation>
        <location evidence="1 7">Cell membrane</location>
        <topology evidence="1 7">Multi-pass membrane protein</topology>
    </subcellularLocation>
</comment>
<dbReference type="InterPro" id="IPR000515">
    <property type="entry name" value="MetI-like"/>
</dbReference>
<evidence type="ECO:0000256" key="6">
    <source>
        <dbReference type="ARBA" id="ARBA00023136"/>
    </source>
</evidence>
<evidence type="ECO:0000256" key="2">
    <source>
        <dbReference type="ARBA" id="ARBA00022448"/>
    </source>
</evidence>
<dbReference type="Gene3D" id="1.10.3720.10">
    <property type="entry name" value="MetI-like"/>
    <property type="match status" value="1"/>
</dbReference>
<evidence type="ECO:0000259" key="8">
    <source>
        <dbReference type="PROSITE" id="PS50928"/>
    </source>
</evidence>
<dbReference type="InterPro" id="IPR035906">
    <property type="entry name" value="MetI-like_sf"/>
</dbReference>
<evidence type="ECO:0000256" key="4">
    <source>
        <dbReference type="ARBA" id="ARBA00022692"/>
    </source>
</evidence>
<organism evidence="9 10">
    <name type="scientific">Bacillus thermozeamaize</name>
    <dbReference type="NCBI Taxonomy" id="230954"/>
    <lineage>
        <taxon>Bacteria</taxon>
        <taxon>Bacillati</taxon>
        <taxon>Bacillota</taxon>
        <taxon>Bacilli</taxon>
        <taxon>Bacillales</taxon>
        <taxon>Bacillaceae</taxon>
        <taxon>Bacillus</taxon>
    </lineage>
</organism>
<gene>
    <name evidence="9" type="ORF">BAA01_04375</name>
</gene>
<dbReference type="Pfam" id="PF00528">
    <property type="entry name" value="BPD_transp_1"/>
    <property type="match status" value="1"/>
</dbReference>
<evidence type="ECO:0000256" key="7">
    <source>
        <dbReference type="RuleBase" id="RU363032"/>
    </source>
</evidence>
<comment type="caution">
    <text evidence="9">The sequence shown here is derived from an EMBL/GenBank/DDBJ whole genome shotgun (WGS) entry which is preliminary data.</text>
</comment>
<evidence type="ECO:0000256" key="5">
    <source>
        <dbReference type="ARBA" id="ARBA00022989"/>
    </source>
</evidence>
<keyword evidence="2 7" id="KW-0813">Transport</keyword>
<dbReference type="EMBL" id="LZRT01000059">
    <property type="protein sequence ID" value="OUM88606.1"/>
    <property type="molecule type" value="Genomic_DNA"/>
</dbReference>
<dbReference type="PANTHER" id="PTHR30193">
    <property type="entry name" value="ABC TRANSPORTER PERMEASE PROTEIN"/>
    <property type="match status" value="1"/>
</dbReference>
<dbReference type="SUPFAM" id="SSF161098">
    <property type="entry name" value="MetI-like"/>
    <property type="match status" value="1"/>
</dbReference>
<feature type="transmembrane region" description="Helical" evidence="7">
    <location>
        <begin position="77"/>
        <end position="98"/>
    </location>
</feature>
<keyword evidence="3" id="KW-1003">Cell membrane</keyword>
<dbReference type="PROSITE" id="PS50928">
    <property type="entry name" value="ABC_TM1"/>
    <property type="match status" value="1"/>
</dbReference>
<sequence length="295" mass="32723">MGKSQSLRKGDEITGILFVLPAFILLLVFVFIPMARAFYYSFTDYMLVSGSKTFVGFKNYVNLLQDSKFIASIKHTFYFAIIVIPVQSAIALGLALLVKPQYKYTGFFRTAFFVPVVISTAVAGTVFKLIYNRDFGLLNVLLGAVGIPKISFLSNADIAMNGVIILGIWKAAGFFMVVFLAGLNNVPHDLYESASVDGASKVKQFFYITLPLLKRTTAFVIIITTIDAIKLSGLVFVLTNGGPNSSTETIVYFIYKTAFEQMKMGYASAAAFILFFMILIISVFQMFFLRSKVNH</sequence>
<protein>
    <recommendedName>
        <fullName evidence="8">ABC transmembrane type-1 domain-containing protein</fullName>
    </recommendedName>
</protein>
<keyword evidence="6 7" id="KW-0472">Membrane</keyword>
<feature type="transmembrane region" description="Helical" evidence="7">
    <location>
        <begin position="163"/>
        <end position="183"/>
    </location>
</feature>
<evidence type="ECO:0000313" key="10">
    <source>
        <dbReference type="Proteomes" id="UP000196475"/>
    </source>
</evidence>
<feature type="domain" description="ABC transmembrane type-1" evidence="8">
    <location>
        <begin position="73"/>
        <end position="285"/>
    </location>
</feature>
<dbReference type="GO" id="GO:0055085">
    <property type="term" value="P:transmembrane transport"/>
    <property type="evidence" value="ECO:0007669"/>
    <property type="project" value="InterPro"/>
</dbReference>
<proteinExistence type="inferred from homology"/>
<comment type="similarity">
    <text evidence="7">Belongs to the binding-protein-dependent transport system permease family.</text>
</comment>
<feature type="transmembrane region" description="Helical" evidence="7">
    <location>
        <begin position="137"/>
        <end position="156"/>
    </location>
</feature>
<keyword evidence="5 7" id="KW-1133">Transmembrane helix</keyword>
<dbReference type="CDD" id="cd06261">
    <property type="entry name" value="TM_PBP2"/>
    <property type="match status" value="1"/>
</dbReference>
<dbReference type="Proteomes" id="UP000196475">
    <property type="component" value="Unassembled WGS sequence"/>
</dbReference>
<accession>A0A1Y3PR67</accession>
<dbReference type="PANTHER" id="PTHR30193:SF37">
    <property type="entry name" value="INNER MEMBRANE ABC TRANSPORTER PERMEASE PROTEIN YCJO"/>
    <property type="match status" value="1"/>
</dbReference>
<feature type="transmembrane region" description="Helical" evidence="7">
    <location>
        <begin position="12"/>
        <end position="39"/>
    </location>
</feature>
<feature type="transmembrane region" description="Helical" evidence="7">
    <location>
        <begin position="110"/>
        <end position="131"/>
    </location>
</feature>
<evidence type="ECO:0000256" key="3">
    <source>
        <dbReference type="ARBA" id="ARBA00022475"/>
    </source>
</evidence>
<dbReference type="AlphaFoldDB" id="A0A1Y3PR67"/>
<evidence type="ECO:0000313" key="9">
    <source>
        <dbReference type="EMBL" id="OUM88606.1"/>
    </source>
</evidence>
<feature type="transmembrane region" description="Helical" evidence="7">
    <location>
        <begin position="266"/>
        <end position="289"/>
    </location>
</feature>